<dbReference type="PRINTS" id="PR00449">
    <property type="entry name" value="RASTRNSFRMNG"/>
</dbReference>
<dbReference type="SMART" id="SM00175">
    <property type="entry name" value="RAB"/>
    <property type="match status" value="1"/>
</dbReference>
<feature type="compositionally biased region" description="Low complexity" evidence="2">
    <location>
        <begin position="192"/>
        <end position="205"/>
    </location>
</feature>
<dbReference type="GO" id="GO:0005525">
    <property type="term" value="F:GTP binding"/>
    <property type="evidence" value="ECO:0007669"/>
    <property type="project" value="InterPro"/>
</dbReference>
<dbReference type="Pfam" id="PF00071">
    <property type="entry name" value="Ras"/>
    <property type="match status" value="1"/>
</dbReference>
<dbReference type="InterPro" id="IPR005225">
    <property type="entry name" value="Small_GTP-bd"/>
</dbReference>
<comment type="caution">
    <text evidence="3">The sequence shown here is derived from an EMBL/GenBank/DDBJ whole genome shotgun (WGS) entry which is preliminary data.</text>
</comment>
<dbReference type="AlphaFoldDB" id="A0AAV7ZU77"/>
<evidence type="ECO:0000256" key="2">
    <source>
        <dbReference type="SAM" id="MobiDB-lite"/>
    </source>
</evidence>
<evidence type="ECO:0000256" key="1">
    <source>
        <dbReference type="ARBA" id="ARBA00022741"/>
    </source>
</evidence>
<proteinExistence type="predicted"/>
<name>A0AAV7ZU77_9EUKA</name>
<evidence type="ECO:0000313" key="3">
    <source>
        <dbReference type="EMBL" id="KAJ3444047.1"/>
    </source>
</evidence>
<dbReference type="SMART" id="SM00174">
    <property type="entry name" value="RHO"/>
    <property type="match status" value="1"/>
</dbReference>
<keyword evidence="1" id="KW-0547">Nucleotide-binding</keyword>
<dbReference type="Gene3D" id="3.40.50.300">
    <property type="entry name" value="P-loop containing nucleotide triphosphate hydrolases"/>
    <property type="match status" value="1"/>
</dbReference>
<feature type="compositionally biased region" description="Basic residues" evidence="2">
    <location>
        <begin position="175"/>
        <end position="184"/>
    </location>
</feature>
<dbReference type="CDD" id="cd00154">
    <property type="entry name" value="Rab"/>
    <property type="match status" value="1"/>
</dbReference>
<dbReference type="SMART" id="SM00176">
    <property type="entry name" value="RAN"/>
    <property type="match status" value="1"/>
</dbReference>
<dbReference type="Proteomes" id="UP001146793">
    <property type="component" value="Unassembled WGS sequence"/>
</dbReference>
<dbReference type="EMBL" id="JANTQA010000023">
    <property type="protein sequence ID" value="KAJ3444047.1"/>
    <property type="molecule type" value="Genomic_DNA"/>
</dbReference>
<accession>A0AAV7ZU77</accession>
<dbReference type="FunFam" id="3.40.50.300:FF:000808">
    <property type="entry name" value="Small GTP-binding protein, putative"/>
    <property type="match status" value="1"/>
</dbReference>
<sequence>MADQKIVLLGDSGVGKTCFVHKLVYDRFNSQEPSTMGASFLKKTYETKGNKIYEFAIWDTAGQERFDSLATFYTRDAGCGIIVFDITSRASFEDLDRLYKKLEYADKRCYSILVGSKLDIVLEEPNLRAITKEEAQQFADLKNSTFFECSSKTGSNIPDIWEEIGKQYVRIKQEKKKNKKNKLNKKLEKPINKNNNNSSSSSSSKNNKKNPKEKIQIKEENIEKNKANNSGGCC</sequence>
<dbReference type="SUPFAM" id="SSF52540">
    <property type="entry name" value="P-loop containing nucleoside triphosphate hydrolases"/>
    <property type="match status" value="1"/>
</dbReference>
<reference evidence="3" key="1">
    <citation type="submission" date="2022-08" db="EMBL/GenBank/DDBJ databases">
        <title>Novel sulphate-reducing endosymbionts in the free-living metamonad Anaeramoeba.</title>
        <authorList>
            <person name="Jerlstrom-Hultqvist J."/>
            <person name="Cepicka I."/>
            <person name="Gallot-Lavallee L."/>
            <person name="Salas-Leiva D."/>
            <person name="Curtis B.A."/>
            <person name="Zahonova K."/>
            <person name="Pipaliya S."/>
            <person name="Dacks J."/>
            <person name="Roger A.J."/>
        </authorList>
    </citation>
    <scope>NUCLEOTIDE SEQUENCE</scope>
    <source>
        <strain evidence="3">Busselton2</strain>
    </source>
</reference>
<protein>
    <submittedName>
        <fullName evidence="3">Ras and ef-hand domain-containing protein</fullName>
    </submittedName>
</protein>
<dbReference type="GO" id="GO:0003924">
    <property type="term" value="F:GTPase activity"/>
    <property type="evidence" value="ECO:0007669"/>
    <property type="project" value="InterPro"/>
</dbReference>
<dbReference type="InterPro" id="IPR001806">
    <property type="entry name" value="Small_GTPase"/>
</dbReference>
<dbReference type="SMART" id="SM00173">
    <property type="entry name" value="RAS"/>
    <property type="match status" value="1"/>
</dbReference>
<feature type="compositionally biased region" description="Basic and acidic residues" evidence="2">
    <location>
        <begin position="210"/>
        <end position="226"/>
    </location>
</feature>
<dbReference type="PROSITE" id="PS51419">
    <property type="entry name" value="RAB"/>
    <property type="match status" value="1"/>
</dbReference>
<gene>
    <name evidence="3" type="ORF">M0812_09897</name>
</gene>
<dbReference type="InterPro" id="IPR027417">
    <property type="entry name" value="P-loop_NTPase"/>
</dbReference>
<dbReference type="NCBIfam" id="TIGR00231">
    <property type="entry name" value="small_GTP"/>
    <property type="match status" value="1"/>
</dbReference>
<organism evidence="3 4">
    <name type="scientific">Anaeramoeba flamelloides</name>
    <dbReference type="NCBI Taxonomy" id="1746091"/>
    <lineage>
        <taxon>Eukaryota</taxon>
        <taxon>Metamonada</taxon>
        <taxon>Anaeramoebidae</taxon>
        <taxon>Anaeramoeba</taxon>
    </lineage>
</organism>
<dbReference type="PROSITE" id="PS51421">
    <property type="entry name" value="RAS"/>
    <property type="match status" value="1"/>
</dbReference>
<feature type="region of interest" description="Disordered" evidence="2">
    <location>
        <begin position="175"/>
        <end position="234"/>
    </location>
</feature>
<dbReference type="PANTHER" id="PTHR47978">
    <property type="match status" value="1"/>
</dbReference>
<evidence type="ECO:0000313" key="4">
    <source>
        <dbReference type="Proteomes" id="UP001146793"/>
    </source>
</evidence>